<comment type="catalytic activity">
    <reaction evidence="9">
        <text>a quaternary ammonium(out) + ATP + H2O = a quaternary ammonium(in) + ADP + phosphate + H(+)</text>
        <dbReference type="Rhea" id="RHEA:11036"/>
        <dbReference type="ChEBI" id="CHEBI:15377"/>
        <dbReference type="ChEBI" id="CHEBI:15378"/>
        <dbReference type="ChEBI" id="CHEBI:30616"/>
        <dbReference type="ChEBI" id="CHEBI:35267"/>
        <dbReference type="ChEBI" id="CHEBI:43474"/>
        <dbReference type="ChEBI" id="CHEBI:456216"/>
    </reaction>
</comment>
<comment type="subcellular location">
    <subcellularLocation>
        <location evidence="9">Cell inner membrane</location>
        <topology evidence="9">Peripheral membrane protein</topology>
    </subcellularLocation>
</comment>
<keyword evidence="9" id="KW-1003">Cell membrane</keyword>
<dbReference type="Pfam" id="PF00571">
    <property type="entry name" value="CBS"/>
    <property type="match status" value="2"/>
</dbReference>
<dbReference type="GO" id="GO:0016887">
    <property type="term" value="F:ATP hydrolysis activity"/>
    <property type="evidence" value="ECO:0007669"/>
    <property type="project" value="UniProtKB-UniRule"/>
</dbReference>
<evidence type="ECO:0000313" key="13">
    <source>
        <dbReference type="Proteomes" id="UP000182110"/>
    </source>
</evidence>
<dbReference type="SUPFAM" id="SSF52540">
    <property type="entry name" value="P-loop containing nucleoside triphosphate hydrolases"/>
    <property type="match status" value="1"/>
</dbReference>
<name>A0AAN2PJH3_9BACI</name>
<dbReference type="EMBL" id="CCXW01000001">
    <property type="protein sequence ID" value="CEG32720.1"/>
    <property type="molecule type" value="Genomic_DNA"/>
</dbReference>
<evidence type="ECO:0000313" key="12">
    <source>
        <dbReference type="EMBL" id="CEG32720.1"/>
    </source>
</evidence>
<dbReference type="InterPro" id="IPR046342">
    <property type="entry name" value="CBS_dom_sf"/>
</dbReference>
<keyword evidence="2 9" id="KW-0813">Transport</keyword>
<dbReference type="Proteomes" id="UP000182110">
    <property type="component" value="Unassembled WGS sequence"/>
</dbReference>
<evidence type="ECO:0000256" key="6">
    <source>
        <dbReference type="ARBA" id="ARBA00022970"/>
    </source>
</evidence>
<dbReference type="CDD" id="cd03295">
    <property type="entry name" value="ABC_OpuCA_Osmoprotection"/>
    <property type="match status" value="1"/>
</dbReference>
<dbReference type="SMART" id="SM00116">
    <property type="entry name" value="CBS"/>
    <property type="match status" value="2"/>
</dbReference>
<dbReference type="PROSITE" id="PS00211">
    <property type="entry name" value="ABC_TRANSPORTER_1"/>
    <property type="match status" value="1"/>
</dbReference>
<keyword evidence="4 9" id="KW-0547">Nucleotide-binding</keyword>
<evidence type="ECO:0000259" key="10">
    <source>
        <dbReference type="PROSITE" id="PS50893"/>
    </source>
</evidence>
<dbReference type="EC" id="7.6.2.9" evidence="9"/>
<dbReference type="GO" id="GO:0005886">
    <property type="term" value="C:plasma membrane"/>
    <property type="evidence" value="ECO:0007669"/>
    <property type="project" value="UniProtKB-SubCell"/>
</dbReference>
<dbReference type="InterPro" id="IPR003439">
    <property type="entry name" value="ABC_transporter-like_ATP-bd"/>
</dbReference>
<dbReference type="SUPFAM" id="SSF54631">
    <property type="entry name" value="CBS-domain pair"/>
    <property type="match status" value="1"/>
</dbReference>
<dbReference type="PROSITE" id="PS51371">
    <property type="entry name" value="CBS"/>
    <property type="match status" value="2"/>
</dbReference>
<evidence type="ECO:0000256" key="8">
    <source>
        <dbReference type="PROSITE-ProRule" id="PRU00703"/>
    </source>
</evidence>
<dbReference type="Gene3D" id="3.10.580.10">
    <property type="entry name" value="CBS-domain"/>
    <property type="match status" value="1"/>
</dbReference>
<proteinExistence type="inferred from homology"/>
<dbReference type="GO" id="GO:0005524">
    <property type="term" value="F:ATP binding"/>
    <property type="evidence" value="ECO:0007669"/>
    <property type="project" value="UniProtKB-UniRule"/>
</dbReference>
<dbReference type="InterPro" id="IPR005892">
    <property type="entry name" value="Gly-betaine_transp_ATP-bd"/>
</dbReference>
<gene>
    <name evidence="12" type="primary">opuCA</name>
    <name evidence="12" type="ORF">BN1180_02886</name>
</gene>
<dbReference type="FunFam" id="3.40.50.300:FF:000201">
    <property type="entry name" value="Glycine betaine/L-proline ABC transporter ATP-binding protein"/>
    <property type="match status" value="1"/>
</dbReference>
<keyword evidence="9" id="KW-0472">Membrane</keyword>
<evidence type="ECO:0000256" key="1">
    <source>
        <dbReference type="ARBA" id="ARBA00005417"/>
    </source>
</evidence>
<dbReference type="InterPro" id="IPR017871">
    <property type="entry name" value="ABC_transporter-like_CS"/>
</dbReference>
<evidence type="ECO:0000259" key="11">
    <source>
        <dbReference type="PROSITE" id="PS51371"/>
    </source>
</evidence>
<comment type="subunit">
    <text evidence="9">The complex is probably composed of two ATP-binding proteins, two transmembrane proteins and a solute-binding protein.</text>
</comment>
<reference evidence="12 13" key="1">
    <citation type="journal article" date="2014" name="Genome Announc.">
        <title>Genome Sequence of Bacillus simplex Strain P558, Isolated from a Human Fecal Sample.</title>
        <authorList>
            <person name="Croce O."/>
            <person name="Hugon P."/>
            <person name="Lagier J.C."/>
            <person name="Bibi F."/>
            <person name="Robert C."/>
            <person name="Azhar E.I."/>
            <person name="Raoult D."/>
            <person name="Fournier P.E."/>
        </authorList>
    </citation>
    <scope>NUCLEOTIDE SEQUENCE [LARGE SCALE GENOMIC DNA]</scope>
    <source>
        <strain evidence="12 13">P558</strain>
    </source>
</reference>
<keyword evidence="6" id="KW-0029">Amino-acid transport</keyword>
<dbReference type="InterPro" id="IPR000644">
    <property type="entry name" value="CBS_dom"/>
</dbReference>
<evidence type="ECO:0000256" key="4">
    <source>
        <dbReference type="ARBA" id="ARBA00022741"/>
    </source>
</evidence>
<dbReference type="InterPro" id="IPR003593">
    <property type="entry name" value="AAA+_ATPase"/>
</dbReference>
<keyword evidence="7 8" id="KW-0129">CBS domain</keyword>
<feature type="domain" description="CBS" evidence="11">
    <location>
        <begin position="255"/>
        <end position="313"/>
    </location>
</feature>
<dbReference type="GO" id="GO:0031460">
    <property type="term" value="P:glycine betaine transport"/>
    <property type="evidence" value="ECO:0007669"/>
    <property type="project" value="InterPro"/>
</dbReference>
<dbReference type="AlphaFoldDB" id="A0AAN2PJH3"/>
<sequence length="384" mass="43823">MLKIENVSKIYKGGKKAVKNISLDIKKGEFICFIGPSGCGKTTTMKMINRLIEPSEGKILINGENIMEKDPVELRRQIGYVIQQIGLFPHMTILENITLVPKLLKWNEQKKKERALELLQLVDMGPEYLERYPYELSGGQQQRIGVLRALASNPPLILMDEPFGALDPITRDALQEEFKNLQRTLDKTIVFVTHDMDEAIKLADRIVILKAGEIVQVGTPDEILRNPANEFVEEFIGKDRLLQTRPNVELVEQIMSRNPISITEEKSLTDAITIMREKRVDSLLVVDEQNVLKGFVDVETISEYRKKAKFISEVINTEVYSVKQDTLIRDSVQKILKRGFKYVPVVDQNKHLVGIVTRATLVDIVYDSIWGEEENQVAEVVEMF</sequence>
<dbReference type="PROSITE" id="PS50893">
    <property type="entry name" value="ABC_TRANSPORTER_2"/>
    <property type="match status" value="1"/>
</dbReference>
<dbReference type="GO" id="GO:0006970">
    <property type="term" value="P:response to osmotic stress"/>
    <property type="evidence" value="ECO:0007669"/>
    <property type="project" value="UniProtKB-ARBA"/>
</dbReference>
<protein>
    <recommendedName>
        <fullName evidence="9">Quaternary amine transport ATP-binding protein</fullName>
        <ecNumber evidence="9">7.6.2.9</ecNumber>
    </recommendedName>
</protein>
<dbReference type="GO" id="GO:0006865">
    <property type="term" value="P:amino acid transport"/>
    <property type="evidence" value="ECO:0007669"/>
    <property type="project" value="UniProtKB-UniRule"/>
</dbReference>
<evidence type="ECO:0000256" key="9">
    <source>
        <dbReference type="RuleBase" id="RU369116"/>
    </source>
</evidence>
<keyword evidence="13" id="KW-1185">Reference proteome</keyword>
<feature type="domain" description="CBS" evidence="11">
    <location>
        <begin position="315"/>
        <end position="373"/>
    </location>
</feature>
<comment type="caution">
    <text evidence="12">The sequence shown here is derived from an EMBL/GenBank/DDBJ whole genome shotgun (WGS) entry which is preliminary data.</text>
</comment>
<dbReference type="CDD" id="cd04583">
    <property type="entry name" value="CBS_pair_ABC_OpuCA_assoc"/>
    <property type="match status" value="1"/>
</dbReference>
<keyword evidence="3" id="KW-0677">Repeat</keyword>
<evidence type="ECO:0000256" key="2">
    <source>
        <dbReference type="ARBA" id="ARBA00022448"/>
    </source>
</evidence>
<dbReference type="RefSeq" id="WP_072273020.1">
    <property type="nucleotide sequence ID" value="NZ_CCXW01000001.1"/>
</dbReference>
<feature type="domain" description="ABC transporter" evidence="10">
    <location>
        <begin position="2"/>
        <end position="236"/>
    </location>
</feature>
<dbReference type="InterPro" id="IPR027417">
    <property type="entry name" value="P-loop_NTPase"/>
</dbReference>
<dbReference type="GO" id="GO:0015418">
    <property type="term" value="F:ABC-type quaternary ammonium compound transporting activity"/>
    <property type="evidence" value="ECO:0007669"/>
    <property type="project" value="UniProtKB-EC"/>
</dbReference>
<evidence type="ECO:0000256" key="7">
    <source>
        <dbReference type="ARBA" id="ARBA00023122"/>
    </source>
</evidence>
<dbReference type="NCBIfam" id="TIGR01186">
    <property type="entry name" value="proV"/>
    <property type="match status" value="1"/>
</dbReference>
<keyword evidence="9" id="KW-0997">Cell inner membrane</keyword>
<evidence type="ECO:0000256" key="3">
    <source>
        <dbReference type="ARBA" id="ARBA00022737"/>
    </source>
</evidence>
<dbReference type="SMART" id="SM00382">
    <property type="entry name" value="AAA"/>
    <property type="match status" value="1"/>
</dbReference>
<dbReference type="PANTHER" id="PTHR43117">
    <property type="entry name" value="OSMOPROTECTANT IMPORT ATP-BINDING PROTEIN OSMV"/>
    <property type="match status" value="1"/>
</dbReference>
<dbReference type="PANTHER" id="PTHR43117:SF3">
    <property type="entry name" value="CHOLINE TRANSPORT ATP-BINDING PROTEIN OPUBA"/>
    <property type="match status" value="1"/>
</dbReference>
<accession>A0AAN2PJH3</accession>
<organism evidence="12 13">
    <name type="scientific">Peribacillus simplex</name>
    <dbReference type="NCBI Taxonomy" id="1478"/>
    <lineage>
        <taxon>Bacteria</taxon>
        <taxon>Bacillati</taxon>
        <taxon>Bacillota</taxon>
        <taxon>Bacilli</taxon>
        <taxon>Bacillales</taxon>
        <taxon>Bacillaceae</taxon>
        <taxon>Peribacillus</taxon>
    </lineage>
</organism>
<comment type="similarity">
    <text evidence="1 9">Belongs to the ABC transporter superfamily.</text>
</comment>
<keyword evidence="5 9" id="KW-0067">ATP-binding</keyword>
<dbReference type="Gene3D" id="3.40.50.300">
    <property type="entry name" value="P-loop containing nucleotide triphosphate hydrolases"/>
    <property type="match status" value="1"/>
</dbReference>
<evidence type="ECO:0000256" key="5">
    <source>
        <dbReference type="ARBA" id="ARBA00022840"/>
    </source>
</evidence>
<dbReference type="Pfam" id="PF00005">
    <property type="entry name" value="ABC_tran"/>
    <property type="match status" value="1"/>
</dbReference>